<dbReference type="Pfam" id="PF03808">
    <property type="entry name" value="Glyco_tran_WecG"/>
    <property type="match status" value="1"/>
</dbReference>
<comment type="caution">
    <text evidence="3">The sequence shown here is derived from an EMBL/GenBank/DDBJ whole genome shotgun (WGS) entry which is preliminary data.</text>
</comment>
<keyword evidence="2" id="KW-0808">Transferase</keyword>
<evidence type="ECO:0000313" key="3">
    <source>
        <dbReference type="EMBL" id="MCK8492771.1"/>
    </source>
</evidence>
<organism evidence="3 4">
    <name type="scientific">Spirosoma liriopis</name>
    <dbReference type="NCBI Taxonomy" id="2937440"/>
    <lineage>
        <taxon>Bacteria</taxon>
        <taxon>Pseudomonadati</taxon>
        <taxon>Bacteroidota</taxon>
        <taxon>Cytophagia</taxon>
        <taxon>Cytophagales</taxon>
        <taxon>Cytophagaceae</taxon>
        <taxon>Spirosoma</taxon>
    </lineage>
</organism>
<dbReference type="SUPFAM" id="SSF52172">
    <property type="entry name" value="CheY-like"/>
    <property type="match status" value="1"/>
</dbReference>
<keyword evidence="1" id="KW-0328">Glycosyltransferase</keyword>
<dbReference type="Proteomes" id="UP001202180">
    <property type="component" value="Unassembled WGS sequence"/>
</dbReference>
<name>A0ABT0HKU2_9BACT</name>
<sequence length="256" mass="29003">MENAYSLVPKQLAQALINKVSLIENKATADRLFKSALASRNCTIISFINAHAFNICYRNDQFAEALLKSDWLLRDGKGIEILYKSIGRKPGVNMCGTDTIPQLLTLAKGKRIALVGTEEPYLQQATDFLTQKGHNVILTVHGFHSIQNYLPIIKQAKPDVVILGMGMPKQEQLSIYLKERLDYPCVIVNGGAIIDYWGNKVVRAPNWVRQIGGEWAFRLLLEPRRLFTRYVIGNFVFLRRVRQIRGQEFAALRNSA</sequence>
<evidence type="ECO:0000256" key="2">
    <source>
        <dbReference type="ARBA" id="ARBA00022679"/>
    </source>
</evidence>
<reference evidence="3 4" key="1">
    <citation type="submission" date="2022-04" db="EMBL/GenBank/DDBJ databases">
        <title>Spirosoma sp. strain RP8 genome sequencing and assembly.</title>
        <authorList>
            <person name="Jung Y."/>
        </authorList>
    </citation>
    <scope>NUCLEOTIDE SEQUENCE [LARGE SCALE GENOMIC DNA]</scope>
    <source>
        <strain evidence="3 4">RP8</strain>
    </source>
</reference>
<dbReference type="EMBL" id="JALPRF010000002">
    <property type="protein sequence ID" value="MCK8492771.1"/>
    <property type="molecule type" value="Genomic_DNA"/>
</dbReference>
<dbReference type="InterPro" id="IPR004629">
    <property type="entry name" value="WecG_TagA_CpsF"/>
</dbReference>
<accession>A0ABT0HKU2</accession>
<protein>
    <submittedName>
        <fullName evidence="3">WecB/TagA/CpsF family glycosyltransferase</fullName>
    </submittedName>
</protein>
<dbReference type="PANTHER" id="PTHR34136">
    <property type="match status" value="1"/>
</dbReference>
<dbReference type="NCBIfam" id="TIGR00696">
    <property type="entry name" value="wecG_tagA_cpsF"/>
    <property type="match status" value="1"/>
</dbReference>
<dbReference type="InterPro" id="IPR011006">
    <property type="entry name" value="CheY-like_superfamily"/>
</dbReference>
<dbReference type="PANTHER" id="PTHR34136:SF1">
    <property type="entry name" value="UDP-N-ACETYL-D-MANNOSAMINURONIC ACID TRANSFERASE"/>
    <property type="match status" value="1"/>
</dbReference>
<evidence type="ECO:0000256" key="1">
    <source>
        <dbReference type="ARBA" id="ARBA00022676"/>
    </source>
</evidence>
<keyword evidence="4" id="KW-1185">Reference proteome</keyword>
<evidence type="ECO:0000313" key="4">
    <source>
        <dbReference type="Proteomes" id="UP001202180"/>
    </source>
</evidence>
<dbReference type="CDD" id="cd06533">
    <property type="entry name" value="Glyco_transf_WecG_TagA"/>
    <property type="match status" value="1"/>
</dbReference>
<gene>
    <name evidence="3" type="ORF">M0L20_12960</name>
</gene>
<proteinExistence type="predicted"/>
<dbReference type="RefSeq" id="WP_248477360.1">
    <property type="nucleotide sequence ID" value="NZ_JALPRF010000002.1"/>
</dbReference>